<reference evidence="3 4" key="1">
    <citation type="submission" date="2021-03" db="EMBL/GenBank/DDBJ databases">
        <title>Metabolic Capacity of the Antarctic Cyanobacterium Phormidium pseudopriestleyi that Sustains Oxygenic Photosynthesis in the Presence of Hydrogen Sulfide.</title>
        <authorList>
            <person name="Lumian J.E."/>
            <person name="Jungblut A.D."/>
            <person name="Dillon M.L."/>
            <person name="Hawes I."/>
            <person name="Doran P.T."/>
            <person name="Mackey T.J."/>
            <person name="Dick G.J."/>
            <person name="Grettenberger C.L."/>
            <person name="Sumner D.Y."/>
        </authorList>
    </citation>
    <scope>NUCLEOTIDE SEQUENCE [LARGE SCALE GENOMIC DNA]</scope>
    <source>
        <strain evidence="3 4">FRX01</strain>
    </source>
</reference>
<feature type="non-terminal residue" evidence="3">
    <location>
        <position position="295"/>
    </location>
</feature>
<comment type="caution">
    <text evidence="3">The sequence shown here is derived from an EMBL/GenBank/DDBJ whole genome shotgun (WGS) entry which is preliminary data.</text>
</comment>
<keyword evidence="4" id="KW-1185">Reference proteome</keyword>
<dbReference type="Gene3D" id="2.60.40.10">
    <property type="entry name" value="Immunoglobulins"/>
    <property type="match status" value="2"/>
</dbReference>
<sequence>MTITIAPDQVNQIVGNQHQDPFEILGAHPIQDNGKISHWAVRAYLPNADSVSVIVPAQRQEYPMQSVHNPHFFECIIETAELANYQFRIKEGDHERVMYDPYAFRSPKLTDLDIHLFAEGNHHRIYEKLGAHTLEVNGVKGVYFAVWAPNARNISVLGDFNHWDGRKHQMAKRSNGVWELFIPDLGVGEHYKYEIKNSAGHIYEKSDPYGFQQEPRPKTASIVTDLDTYTWTDQNWMEERRNSDPLTKPISVYECHLGSWLHASASEPAKLPNGDTEPVVIVSELKPGARFLTYR</sequence>
<dbReference type="EMBL" id="JAFLQW010000099">
    <property type="protein sequence ID" value="MBO0348283.1"/>
    <property type="molecule type" value="Genomic_DNA"/>
</dbReference>
<gene>
    <name evidence="3" type="ORF">J0895_04025</name>
</gene>
<dbReference type="InterPro" id="IPR014756">
    <property type="entry name" value="Ig_E-set"/>
</dbReference>
<dbReference type="Gene3D" id="3.20.20.80">
    <property type="entry name" value="Glycosidases"/>
    <property type="match status" value="1"/>
</dbReference>
<dbReference type="Pfam" id="PF02922">
    <property type="entry name" value="CBM_48"/>
    <property type="match status" value="1"/>
</dbReference>
<protein>
    <submittedName>
        <fullName evidence="3">1,4-alpha-glucan branching enzyme</fullName>
    </submittedName>
</protein>
<organism evidence="3 4">
    <name type="scientific">Phormidium pseudopriestleyi FRX01</name>
    <dbReference type="NCBI Taxonomy" id="1759528"/>
    <lineage>
        <taxon>Bacteria</taxon>
        <taxon>Bacillati</taxon>
        <taxon>Cyanobacteriota</taxon>
        <taxon>Cyanophyceae</taxon>
        <taxon>Oscillatoriophycideae</taxon>
        <taxon>Oscillatoriales</taxon>
        <taxon>Oscillatoriaceae</taxon>
        <taxon>Phormidium</taxon>
    </lineage>
</organism>
<dbReference type="RefSeq" id="WP_422894308.1">
    <property type="nucleotide sequence ID" value="NZ_JAFLQW010000099.1"/>
</dbReference>
<dbReference type="Proteomes" id="UP000664844">
    <property type="component" value="Unassembled WGS sequence"/>
</dbReference>
<dbReference type="InterPro" id="IPR044143">
    <property type="entry name" value="GlgB_N_E_set_prok"/>
</dbReference>
<accession>A0ABS3FMM4</accession>
<proteinExistence type="predicted"/>
<dbReference type="CDD" id="cd02855">
    <property type="entry name" value="E_set_GBE_prok_N"/>
    <property type="match status" value="1"/>
</dbReference>
<dbReference type="PANTHER" id="PTHR43651">
    <property type="entry name" value="1,4-ALPHA-GLUCAN-BRANCHING ENZYME"/>
    <property type="match status" value="1"/>
</dbReference>
<dbReference type="InterPro" id="IPR054169">
    <property type="entry name" value="GlgB_N"/>
</dbReference>
<evidence type="ECO:0000259" key="1">
    <source>
        <dbReference type="Pfam" id="PF02922"/>
    </source>
</evidence>
<evidence type="ECO:0000259" key="2">
    <source>
        <dbReference type="Pfam" id="PF22019"/>
    </source>
</evidence>
<feature type="domain" description="Glycoside hydrolase family 13 N-terminal" evidence="1">
    <location>
        <begin position="128"/>
        <end position="210"/>
    </location>
</feature>
<dbReference type="InterPro" id="IPR013783">
    <property type="entry name" value="Ig-like_fold"/>
</dbReference>
<dbReference type="Pfam" id="PF22019">
    <property type="entry name" value="GlgB_N"/>
    <property type="match status" value="1"/>
</dbReference>
<evidence type="ECO:0000313" key="4">
    <source>
        <dbReference type="Proteomes" id="UP000664844"/>
    </source>
</evidence>
<dbReference type="PANTHER" id="PTHR43651:SF3">
    <property type="entry name" value="1,4-ALPHA-GLUCAN-BRANCHING ENZYME"/>
    <property type="match status" value="1"/>
</dbReference>
<dbReference type="SUPFAM" id="SSF81296">
    <property type="entry name" value="E set domains"/>
    <property type="match status" value="2"/>
</dbReference>
<name>A0ABS3FMM4_9CYAN</name>
<evidence type="ECO:0000313" key="3">
    <source>
        <dbReference type="EMBL" id="MBO0348283.1"/>
    </source>
</evidence>
<feature type="domain" description="1,4-alpha-glucan branching enzyme GlgB N-terminal" evidence="2">
    <location>
        <begin position="7"/>
        <end position="102"/>
    </location>
</feature>
<dbReference type="InterPro" id="IPR004193">
    <property type="entry name" value="Glyco_hydro_13_N"/>
</dbReference>